<keyword evidence="2" id="KW-1185">Reference proteome</keyword>
<name>A0A4R2EPF9_9BACT</name>
<protein>
    <submittedName>
        <fullName evidence="1">Uncharacterized protein</fullName>
    </submittedName>
</protein>
<evidence type="ECO:0000313" key="1">
    <source>
        <dbReference type="EMBL" id="TCN68444.1"/>
    </source>
</evidence>
<gene>
    <name evidence="1" type="ORF">CLV25_10626</name>
</gene>
<accession>A0A4R2EPF9</accession>
<dbReference type="Proteomes" id="UP000294830">
    <property type="component" value="Unassembled WGS sequence"/>
</dbReference>
<dbReference type="RefSeq" id="WP_131839033.1">
    <property type="nucleotide sequence ID" value="NZ_SLWB01000006.1"/>
</dbReference>
<proteinExistence type="predicted"/>
<dbReference type="AlphaFoldDB" id="A0A4R2EPF9"/>
<reference evidence="1 2" key="1">
    <citation type="submission" date="2019-03" db="EMBL/GenBank/DDBJ databases">
        <title>Genomic Encyclopedia of Archaeal and Bacterial Type Strains, Phase II (KMG-II): from individual species to whole genera.</title>
        <authorList>
            <person name="Goeker M."/>
        </authorList>
    </citation>
    <scope>NUCLEOTIDE SEQUENCE [LARGE SCALE GENOMIC DNA]</scope>
    <source>
        <strain evidence="1 2">RL-C</strain>
    </source>
</reference>
<evidence type="ECO:0000313" key="2">
    <source>
        <dbReference type="Proteomes" id="UP000294830"/>
    </source>
</evidence>
<sequence length="589" mass="66447">MYNKPALHSFHIPVMGVAYTIDSPLRVAEYGISSVISLVDDLLMEKMRELYSKKFELPFSPISSSDIDARAKRITSYLNMIDTIVKAKVDELLSKKSKVDLRRFSELLPNTSTIKLELNRVIENKTNSTKEFWNKLKENLTSGLIDVNIMTKVDKENYHNGEKLSEEYNDAHAALRGFAQSSLTSSIVLSAGMNPKLYGYIESFEDFYPNANFELKKKVTLKVSDFRSALIQGKFLAKKGIWVSEYRIESGLNCGGHAFASDGLLLGPILQEFADNREVLISSNFEIYAKALADKGKFIPPTPPELKISVQGGVGTHEEHQMLIDKYKVDSVGWGSPFLLVKEATCVDDETRKRLVDAREDDLYLSNISPLGVMFNNLRGSSKEQERDMLIAKGKPGSYCPKRYLALNKEFSERGECTASISFIKKKVEELKGKNLPQAEFDKEYKKITEKSCLCIGLVTSAFIEHGIEGGKDYNGITVCPGPNTAYFTKEATLKEMVGHIYGTNNVIERTDRPHMFIKELMLYVKYLKDRIAESPAEANTKEAKFFTTFKENLQKGIAYYKSFFTEATKEGKQSLERLLNIEKEVGSI</sequence>
<comment type="caution">
    <text evidence="1">The sequence shown here is derived from an EMBL/GenBank/DDBJ whole genome shotgun (WGS) entry which is preliminary data.</text>
</comment>
<dbReference type="OrthoDB" id="9811599at2"/>
<organism evidence="1 2">
    <name type="scientific">Acetobacteroides hydrogenigenes</name>
    <dbReference type="NCBI Taxonomy" id="979970"/>
    <lineage>
        <taxon>Bacteria</taxon>
        <taxon>Pseudomonadati</taxon>
        <taxon>Bacteroidota</taxon>
        <taxon>Bacteroidia</taxon>
        <taxon>Bacteroidales</taxon>
        <taxon>Rikenellaceae</taxon>
        <taxon>Acetobacteroides</taxon>
    </lineage>
</organism>
<dbReference type="EMBL" id="SLWB01000006">
    <property type="protein sequence ID" value="TCN68444.1"/>
    <property type="molecule type" value="Genomic_DNA"/>
</dbReference>